<dbReference type="PROSITE" id="PS00927">
    <property type="entry name" value="TREHALASE_1"/>
    <property type="match status" value="1"/>
</dbReference>
<dbReference type="OrthoDB" id="106887at2"/>
<feature type="signal peptide" evidence="3">
    <location>
        <begin position="1"/>
        <end position="18"/>
    </location>
</feature>
<dbReference type="PROSITE" id="PS00928">
    <property type="entry name" value="TREHALASE_2"/>
    <property type="match status" value="1"/>
</dbReference>
<dbReference type="PANTHER" id="PTHR23403">
    <property type="entry name" value="TREHALASE"/>
    <property type="match status" value="1"/>
</dbReference>
<proteinExistence type="predicted"/>
<evidence type="ECO:0000256" key="1">
    <source>
        <dbReference type="ARBA" id="ARBA00022801"/>
    </source>
</evidence>
<name>A0A1H7ZSV0_9SPHI</name>
<evidence type="ECO:0000256" key="2">
    <source>
        <dbReference type="ARBA" id="ARBA00023295"/>
    </source>
</evidence>
<dbReference type="NCBIfam" id="NF009773">
    <property type="entry name" value="PRK13270.1"/>
    <property type="match status" value="1"/>
</dbReference>
<dbReference type="GO" id="GO:0005993">
    <property type="term" value="P:trehalose catabolic process"/>
    <property type="evidence" value="ECO:0007669"/>
    <property type="project" value="TreeGrafter"/>
</dbReference>
<dbReference type="PANTHER" id="PTHR23403:SF1">
    <property type="entry name" value="TREHALASE"/>
    <property type="match status" value="1"/>
</dbReference>
<dbReference type="AlphaFoldDB" id="A0A1H7ZSV0"/>
<evidence type="ECO:0000313" key="4">
    <source>
        <dbReference type="EMBL" id="SEM61520.1"/>
    </source>
</evidence>
<reference evidence="5" key="1">
    <citation type="submission" date="2016-10" db="EMBL/GenBank/DDBJ databases">
        <authorList>
            <person name="Varghese N."/>
            <person name="Submissions S."/>
        </authorList>
    </citation>
    <scope>NUCLEOTIDE SEQUENCE [LARGE SCALE GENOMIC DNA]</scope>
    <source>
        <strain evidence="5">Gh-48</strain>
    </source>
</reference>
<sequence>MRKLLLLAFIFFVSQVSAQTATPRQQFPGLFEAVQTSTIFPDNKTFVDAVPKQNPVLIMKAYNEQKDKPGFSLQAFVLANFNVPVSHNNFQTDISAGIRKHIDTLWQVLQRRPDEAKPFSSALALPNPYIVPGGRFREIYYWDSYFTMLGLQESHQVKVIHNMVENFAYLIDKYGFIPNGNRSYYLTRSQPPFFAMMVNLLAKLEGEKVLVHFRPQLIKEYEYWMYGWEAVKANQATHRVVRMADGELLNRYWDESDEPREESYIKDVDAAKESKQPSAQFYRNIRAAAASGWDFSTRWFDASGKLPTIQTTDIIPVDLNCLLYNLEITIARSLNQLPNAKLAKMYRYRANSRKNAILKYCWNQKTGWFDDYNWKQKQQSAIETLAGEFPLEFKIASDEQARLVADGLKSNFLKPGGLVTTPNFSGQQWDAPNGWAPLQYMAVDGLEKYNYNTLAKEIATRWLKLNIRVFKQTGKLLEKYNVVDTQLTAGGGEYPLQDGFGWTNGVLLHLVNRYHIDTDQLEKTPAEVQN</sequence>
<dbReference type="InterPro" id="IPR018232">
    <property type="entry name" value="Glyco_hydro_37_CS"/>
</dbReference>
<dbReference type="InterPro" id="IPR008928">
    <property type="entry name" value="6-hairpin_glycosidase_sf"/>
</dbReference>
<evidence type="ECO:0000256" key="3">
    <source>
        <dbReference type="SAM" id="SignalP"/>
    </source>
</evidence>
<dbReference type="NCBIfam" id="NF009774">
    <property type="entry name" value="PRK13271.1"/>
    <property type="match status" value="1"/>
</dbReference>
<accession>A0A1H7ZSV0</accession>
<keyword evidence="3" id="KW-0732">Signal</keyword>
<gene>
    <name evidence="4" type="ORF">SAMN05192574_101184</name>
</gene>
<organism evidence="4 5">
    <name type="scientific">Mucilaginibacter gossypiicola</name>
    <dbReference type="NCBI Taxonomy" id="551995"/>
    <lineage>
        <taxon>Bacteria</taxon>
        <taxon>Pseudomonadati</taxon>
        <taxon>Bacteroidota</taxon>
        <taxon>Sphingobacteriia</taxon>
        <taxon>Sphingobacteriales</taxon>
        <taxon>Sphingobacteriaceae</taxon>
        <taxon>Mucilaginibacter</taxon>
    </lineage>
</organism>
<dbReference type="Pfam" id="PF01204">
    <property type="entry name" value="Trehalase"/>
    <property type="match status" value="1"/>
</dbReference>
<dbReference type="InterPro" id="IPR001661">
    <property type="entry name" value="Glyco_hydro_37"/>
</dbReference>
<feature type="chain" id="PRO_5011645775" evidence="3">
    <location>
        <begin position="19"/>
        <end position="530"/>
    </location>
</feature>
<dbReference type="Proteomes" id="UP000198942">
    <property type="component" value="Unassembled WGS sequence"/>
</dbReference>
<evidence type="ECO:0000313" key="5">
    <source>
        <dbReference type="Proteomes" id="UP000198942"/>
    </source>
</evidence>
<keyword evidence="5" id="KW-1185">Reference proteome</keyword>
<dbReference type="EMBL" id="FOCL01000001">
    <property type="protein sequence ID" value="SEM61520.1"/>
    <property type="molecule type" value="Genomic_DNA"/>
</dbReference>
<dbReference type="PRINTS" id="PR00744">
    <property type="entry name" value="GLHYDRLASE37"/>
</dbReference>
<dbReference type="RefSeq" id="WP_091206345.1">
    <property type="nucleotide sequence ID" value="NZ_FOCL01000001.1"/>
</dbReference>
<keyword evidence="1" id="KW-0378">Hydrolase</keyword>
<keyword evidence="2" id="KW-0326">Glycosidase</keyword>
<dbReference type="STRING" id="551995.SAMN05192574_101184"/>
<dbReference type="SUPFAM" id="SSF48208">
    <property type="entry name" value="Six-hairpin glycosidases"/>
    <property type="match status" value="1"/>
</dbReference>
<dbReference type="Gene3D" id="1.50.10.10">
    <property type="match status" value="1"/>
</dbReference>
<dbReference type="GO" id="GO:0004555">
    <property type="term" value="F:alpha,alpha-trehalase activity"/>
    <property type="evidence" value="ECO:0007669"/>
    <property type="project" value="InterPro"/>
</dbReference>
<protein>
    <submittedName>
        <fullName evidence="4">Alpha,alpha-trehalase</fullName>
    </submittedName>
</protein>
<dbReference type="InterPro" id="IPR012341">
    <property type="entry name" value="6hp_glycosidase-like_sf"/>
</dbReference>